<gene>
    <name evidence="2" type="ORF">SAMN05192569_101348</name>
</gene>
<dbReference type="Pfam" id="PF01261">
    <property type="entry name" value="AP_endonuc_2"/>
    <property type="match status" value="1"/>
</dbReference>
<dbReference type="RefSeq" id="WP_090948996.1">
    <property type="nucleotide sequence ID" value="NZ_FOJS01000013.1"/>
</dbReference>
<dbReference type="PANTHER" id="PTHR12110">
    <property type="entry name" value="HYDROXYPYRUVATE ISOMERASE"/>
    <property type="match status" value="1"/>
</dbReference>
<dbReference type="Proteomes" id="UP000198650">
    <property type="component" value="Unassembled WGS sequence"/>
</dbReference>
<evidence type="ECO:0000313" key="2">
    <source>
        <dbReference type="EMBL" id="SFA46972.1"/>
    </source>
</evidence>
<keyword evidence="3" id="KW-1185">Reference proteome</keyword>
<organism evidence="2 3">
    <name type="scientific">Parageobacillus thermantarcticus</name>
    <dbReference type="NCBI Taxonomy" id="186116"/>
    <lineage>
        <taxon>Bacteria</taxon>
        <taxon>Bacillati</taxon>
        <taxon>Bacillota</taxon>
        <taxon>Bacilli</taxon>
        <taxon>Bacillales</taxon>
        <taxon>Anoxybacillaceae</taxon>
        <taxon>Parageobacillus</taxon>
    </lineage>
</organism>
<dbReference type="OrthoDB" id="110795at2"/>
<dbReference type="InterPro" id="IPR036237">
    <property type="entry name" value="Xyl_isomerase-like_sf"/>
</dbReference>
<protein>
    <submittedName>
        <fullName evidence="2">Sugar phosphate isomerase/epimerase</fullName>
    </submittedName>
</protein>
<name>A0A1I0T5E7_9BACL</name>
<dbReference type="AlphaFoldDB" id="A0A1I0T5E7"/>
<reference evidence="3" key="1">
    <citation type="submission" date="2016-10" db="EMBL/GenBank/DDBJ databases">
        <authorList>
            <person name="Varghese N."/>
            <person name="Submissions S."/>
        </authorList>
    </citation>
    <scope>NUCLEOTIDE SEQUENCE [LARGE SCALE GENOMIC DNA]</scope>
    <source>
        <strain evidence="3">M1</strain>
    </source>
</reference>
<evidence type="ECO:0000259" key="1">
    <source>
        <dbReference type="Pfam" id="PF01261"/>
    </source>
</evidence>
<proteinExistence type="predicted"/>
<evidence type="ECO:0000313" key="3">
    <source>
        <dbReference type="Proteomes" id="UP000198650"/>
    </source>
</evidence>
<keyword evidence="2" id="KW-0413">Isomerase</keyword>
<dbReference type="GO" id="GO:0016853">
    <property type="term" value="F:isomerase activity"/>
    <property type="evidence" value="ECO:0007669"/>
    <property type="project" value="UniProtKB-KW"/>
</dbReference>
<dbReference type="PANTHER" id="PTHR12110:SF21">
    <property type="entry name" value="XYLOSE ISOMERASE-LIKE TIM BARREL DOMAIN-CONTAINING PROTEIN"/>
    <property type="match status" value="1"/>
</dbReference>
<dbReference type="SUPFAM" id="SSF51658">
    <property type="entry name" value="Xylose isomerase-like"/>
    <property type="match status" value="1"/>
</dbReference>
<sequence>MKRWISTWSIGPNAELAHFQKIKEAGFAGVEIWCEHKRALVYLEYARQCGLEIGMHLPFHDLNFATPDIAVWNHAEKVLIEWMKKLREYEGVHATLHGGYAWASEERDEAVEKVKKRLTAMAAIAAELGVELLLENLIADRLNYSHHIASHFSEWKSLLDEANVKACLDVGHLLVMKENIEDVIAKLGGLLAAVHYSDNDGASDLHLLPDGKNSAANGVLETLRQMNFKGPIVYELNPYRYSLQDILHYVSEEKNSHLFEKQESIETGNR</sequence>
<dbReference type="InterPro" id="IPR050312">
    <property type="entry name" value="IolE/XylAMocC-like"/>
</dbReference>
<dbReference type="Gene3D" id="3.20.20.150">
    <property type="entry name" value="Divalent-metal-dependent TIM barrel enzymes"/>
    <property type="match status" value="1"/>
</dbReference>
<dbReference type="EMBL" id="FOJS01000013">
    <property type="protein sequence ID" value="SFA46972.1"/>
    <property type="molecule type" value="Genomic_DNA"/>
</dbReference>
<accession>A0A1I0T5E7</accession>
<dbReference type="STRING" id="186116.SAMN05192569_101348"/>
<dbReference type="InterPro" id="IPR013022">
    <property type="entry name" value="Xyl_isomerase-like_TIM-brl"/>
</dbReference>
<feature type="domain" description="Xylose isomerase-like TIM barrel" evidence="1">
    <location>
        <begin position="19"/>
        <end position="237"/>
    </location>
</feature>